<dbReference type="AlphaFoldDB" id="K0STI4"/>
<evidence type="ECO:0000313" key="1">
    <source>
        <dbReference type="EMBL" id="EJK64326.1"/>
    </source>
</evidence>
<sequence>MSGGETGKGWAAKGHSCTHVGGVTLAFPSARNTTTSGRGPGPAVGFQPAISLLILIEALASQSLHTASHHVTWRASRFSMFVAAQHLCLDINLTLCCALAYSTSAGDNGPHDSNTIRNSFLPGFPENNSTRTNGAHYQIMCESHAEGETPEHQTPPQISHQSTPSLLHLKYG</sequence>
<dbReference type="EMBL" id="AGNL01017383">
    <property type="protein sequence ID" value="EJK64326.1"/>
    <property type="molecule type" value="Genomic_DNA"/>
</dbReference>
<accession>K0STI4</accession>
<evidence type="ECO:0000313" key="2">
    <source>
        <dbReference type="Proteomes" id="UP000266841"/>
    </source>
</evidence>
<organism evidence="1 2">
    <name type="scientific">Thalassiosira oceanica</name>
    <name type="common">Marine diatom</name>
    <dbReference type="NCBI Taxonomy" id="159749"/>
    <lineage>
        <taxon>Eukaryota</taxon>
        <taxon>Sar</taxon>
        <taxon>Stramenopiles</taxon>
        <taxon>Ochrophyta</taxon>
        <taxon>Bacillariophyta</taxon>
        <taxon>Coscinodiscophyceae</taxon>
        <taxon>Thalassiosirophycidae</taxon>
        <taxon>Thalassiosirales</taxon>
        <taxon>Thalassiosiraceae</taxon>
        <taxon>Thalassiosira</taxon>
    </lineage>
</organism>
<gene>
    <name evidence="1" type="ORF">THAOC_14953</name>
</gene>
<protein>
    <submittedName>
        <fullName evidence="1">Uncharacterized protein</fullName>
    </submittedName>
</protein>
<proteinExistence type="predicted"/>
<reference evidence="1 2" key="1">
    <citation type="journal article" date="2012" name="Genome Biol.">
        <title>Genome and low-iron response of an oceanic diatom adapted to chronic iron limitation.</title>
        <authorList>
            <person name="Lommer M."/>
            <person name="Specht M."/>
            <person name="Roy A.S."/>
            <person name="Kraemer L."/>
            <person name="Andreson R."/>
            <person name="Gutowska M.A."/>
            <person name="Wolf J."/>
            <person name="Bergner S.V."/>
            <person name="Schilhabel M.B."/>
            <person name="Klostermeier U.C."/>
            <person name="Beiko R.G."/>
            <person name="Rosenstiel P."/>
            <person name="Hippler M."/>
            <person name="Laroche J."/>
        </authorList>
    </citation>
    <scope>NUCLEOTIDE SEQUENCE [LARGE SCALE GENOMIC DNA]</scope>
    <source>
        <strain evidence="1 2">CCMP1005</strain>
    </source>
</reference>
<name>K0STI4_THAOC</name>
<keyword evidence="2" id="KW-1185">Reference proteome</keyword>
<dbReference type="Proteomes" id="UP000266841">
    <property type="component" value="Unassembled WGS sequence"/>
</dbReference>
<comment type="caution">
    <text evidence="1">The sequence shown here is derived from an EMBL/GenBank/DDBJ whole genome shotgun (WGS) entry which is preliminary data.</text>
</comment>